<feature type="transmembrane region" description="Helical" evidence="5">
    <location>
        <begin position="264"/>
        <end position="286"/>
    </location>
</feature>
<feature type="transmembrane region" description="Helical" evidence="5">
    <location>
        <begin position="298"/>
        <end position="316"/>
    </location>
</feature>
<evidence type="ECO:0000256" key="2">
    <source>
        <dbReference type="ARBA" id="ARBA00022692"/>
    </source>
</evidence>
<organism evidence="6 7">
    <name type="scientific">Biomphalaria pfeifferi</name>
    <name type="common">Bloodfluke planorb</name>
    <name type="synonym">Freshwater snail</name>
    <dbReference type="NCBI Taxonomy" id="112525"/>
    <lineage>
        <taxon>Eukaryota</taxon>
        <taxon>Metazoa</taxon>
        <taxon>Spiralia</taxon>
        <taxon>Lophotrochozoa</taxon>
        <taxon>Mollusca</taxon>
        <taxon>Gastropoda</taxon>
        <taxon>Heterobranchia</taxon>
        <taxon>Euthyneura</taxon>
        <taxon>Panpulmonata</taxon>
        <taxon>Hygrophila</taxon>
        <taxon>Lymnaeoidea</taxon>
        <taxon>Planorbidae</taxon>
        <taxon>Biomphalaria</taxon>
    </lineage>
</organism>
<proteinExistence type="predicted"/>
<evidence type="ECO:0000256" key="5">
    <source>
        <dbReference type="SAM" id="Phobius"/>
    </source>
</evidence>
<protein>
    <submittedName>
        <fullName evidence="6">Gustatory receptor 68a</fullName>
    </submittedName>
</protein>
<accession>A0AAD8F7J7</accession>
<keyword evidence="2 5" id="KW-0812">Transmembrane</keyword>
<evidence type="ECO:0000256" key="4">
    <source>
        <dbReference type="ARBA" id="ARBA00023136"/>
    </source>
</evidence>
<feature type="transmembrane region" description="Helical" evidence="5">
    <location>
        <begin position="361"/>
        <end position="385"/>
    </location>
</feature>
<dbReference type="Pfam" id="PF08395">
    <property type="entry name" value="7tm_7"/>
    <property type="match status" value="1"/>
</dbReference>
<dbReference type="EMBL" id="JASAOG010000087">
    <property type="protein sequence ID" value="KAK0053271.1"/>
    <property type="molecule type" value="Genomic_DNA"/>
</dbReference>
<evidence type="ECO:0000313" key="7">
    <source>
        <dbReference type="Proteomes" id="UP001233172"/>
    </source>
</evidence>
<keyword evidence="4 5" id="KW-0472">Membrane</keyword>
<reference evidence="6" key="2">
    <citation type="submission" date="2023-04" db="EMBL/GenBank/DDBJ databases">
        <authorList>
            <person name="Bu L."/>
            <person name="Lu L."/>
            <person name="Laidemitt M.R."/>
            <person name="Zhang S.M."/>
            <person name="Mutuku M."/>
            <person name="Mkoji G."/>
            <person name="Steinauer M."/>
            <person name="Loker E.S."/>
        </authorList>
    </citation>
    <scope>NUCLEOTIDE SEQUENCE</scope>
    <source>
        <strain evidence="6">KasaAsao</strain>
        <tissue evidence="6">Whole Snail</tissue>
    </source>
</reference>
<dbReference type="GO" id="GO:0050909">
    <property type="term" value="P:sensory perception of taste"/>
    <property type="evidence" value="ECO:0007669"/>
    <property type="project" value="InterPro"/>
</dbReference>
<evidence type="ECO:0000313" key="6">
    <source>
        <dbReference type="EMBL" id="KAK0053271.1"/>
    </source>
</evidence>
<feature type="transmembrane region" description="Helical" evidence="5">
    <location>
        <begin position="138"/>
        <end position="162"/>
    </location>
</feature>
<dbReference type="AlphaFoldDB" id="A0AAD8F7J7"/>
<comment type="subcellular location">
    <subcellularLocation>
        <location evidence="1">Membrane</location>
        <topology evidence="1">Multi-pass membrane protein</topology>
    </subcellularLocation>
</comment>
<feature type="transmembrane region" description="Helical" evidence="5">
    <location>
        <begin position="81"/>
        <end position="104"/>
    </location>
</feature>
<feature type="transmembrane region" description="Helical" evidence="5">
    <location>
        <begin position="182"/>
        <end position="215"/>
    </location>
</feature>
<dbReference type="Proteomes" id="UP001233172">
    <property type="component" value="Unassembled WGS sequence"/>
</dbReference>
<dbReference type="GO" id="GO:0016020">
    <property type="term" value="C:membrane"/>
    <property type="evidence" value="ECO:0007669"/>
    <property type="project" value="UniProtKB-SubCell"/>
</dbReference>
<evidence type="ECO:0000256" key="3">
    <source>
        <dbReference type="ARBA" id="ARBA00022989"/>
    </source>
</evidence>
<keyword evidence="6" id="KW-0675">Receptor</keyword>
<evidence type="ECO:0000256" key="1">
    <source>
        <dbReference type="ARBA" id="ARBA00004141"/>
    </source>
</evidence>
<keyword evidence="7" id="KW-1185">Reference proteome</keyword>
<sequence length="479" mass="55237">MESTDYLDVIRFPVTLLKLCGCYVPLLPEKKTEKMSKSKRLSLCGSLYFTYRVVIALIHLADMVRSLSFEVYCIQDFNTSMAYYVQWYIFLYFGSTAYIIEFFVTRRYFQPLLGMLQRYSLDFGFLGNVKKLKRYIRCLFLVLLIISFLFNFLLTTAYLFWIQNKTPYFIYPFHKSAGVSQIIISYVTLIITTLIYQTSCAYFVLYTALIEIVSLEFRSTQKKMSEALRIETSSQNREEAFFRVRDRYRYLNDVVNKLTLLTRFYAMATFMYTLAIVLFVLFVLGGEGLDAEETFTEIAFLGIGLFLIAFICIRWGTLPGSANAITESIRTSNLNKESPQFLQQVQLFLTEVSTTKTGIDLFGLFTIDSSTILMLFGTVLTYGIIVIQTQQDTRCVPDKWTTAHFRQGMYRTSGLQLTCDRVCTGQVDYKLSPAIVCTGQVDYKLSPATGYEPDKWTTAHLRQGMYRTSGLQALTCDWV</sequence>
<feature type="transmembrane region" description="Helical" evidence="5">
    <location>
        <begin position="41"/>
        <end position="61"/>
    </location>
</feature>
<gene>
    <name evidence="6" type="ORF">Bpfe_017202</name>
</gene>
<reference evidence="6" key="1">
    <citation type="journal article" date="2023" name="PLoS Negl. Trop. Dis.">
        <title>A genome sequence for Biomphalaria pfeifferi, the major vector snail for the human-infecting parasite Schistosoma mansoni.</title>
        <authorList>
            <person name="Bu L."/>
            <person name="Lu L."/>
            <person name="Laidemitt M.R."/>
            <person name="Zhang S.M."/>
            <person name="Mutuku M."/>
            <person name="Mkoji G."/>
            <person name="Steinauer M."/>
            <person name="Loker E.S."/>
        </authorList>
    </citation>
    <scope>NUCLEOTIDE SEQUENCE</scope>
    <source>
        <strain evidence="6">KasaAsao</strain>
    </source>
</reference>
<keyword evidence="3 5" id="KW-1133">Transmembrane helix</keyword>
<dbReference type="InterPro" id="IPR013604">
    <property type="entry name" value="7TM_chemorcpt"/>
</dbReference>
<name>A0AAD8F7J7_BIOPF</name>
<comment type="caution">
    <text evidence="6">The sequence shown here is derived from an EMBL/GenBank/DDBJ whole genome shotgun (WGS) entry which is preliminary data.</text>
</comment>